<dbReference type="Gene3D" id="2.180.10.10">
    <property type="entry name" value="RHS repeat-associated core"/>
    <property type="match status" value="1"/>
</dbReference>
<dbReference type="Proteomes" id="UP000077824">
    <property type="component" value="Chromosome"/>
</dbReference>
<protein>
    <submittedName>
        <fullName evidence="1">Uncharacterized protein</fullName>
    </submittedName>
</protein>
<dbReference type="AlphaFoldDB" id="A0A172XQL8"/>
<reference evidence="1 2" key="1">
    <citation type="submission" date="2016-04" db="EMBL/GenBank/DDBJ databases">
        <title>Complete Genome Sequence of Chryseobacterium sp. IHBB 10212.</title>
        <authorList>
            <person name="Pal M."/>
            <person name="Swarnkar M.K."/>
            <person name="Kaushal K."/>
            <person name="Chhibber S."/>
            <person name="Singh A.K."/>
            <person name="Gulati A."/>
        </authorList>
    </citation>
    <scope>NUCLEOTIDE SEQUENCE [LARGE SCALE GENOMIC DNA]</scope>
    <source>
        <strain evidence="1 2">IHBB 10212</strain>
    </source>
</reference>
<gene>
    <name evidence="1" type="ORF">A0O34_01165</name>
</gene>
<proteinExistence type="predicted"/>
<organism evidence="1 2">
    <name type="scientific">Chryseobacterium glaciei</name>
    <dbReference type="NCBI Taxonomy" id="1685010"/>
    <lineage>
        <taxon>Bacteria</taxon>
        <taxon>Pseudomonadati</taxon>
        <taxon>Bacteroidota</taxon>
        <taxon>Flavobacteriia</taxon>
        <taxon>Flavobacteriales</taxon>
        <taxon>Weeksellaceae</taxon>
        <taxon>Chryseobacterium group</taxon>
        <taxon>Chryseobacterium</taxon>
    </lineage>
</organism>
<accession>A0A172XQL8</accession>
<evidence type="ECO:0000313" key="1">
    <source>
        <dbReference type="EMBL" id="ANF49251.1"/>
    </source>
</evidence>
<keyword evidence="2" id="KW-1185">Reference proteome</keyword>
<dbReference type="KEGG" id="chh:A0O34_01165"/>
<evidence type="ECO:0000313" key="2">
    <source>
        <dbReference type="Proteomes" id="UP000077824"/>
    </source>
</evidence>
<sequence length="275" mass="31135">MPDIGRWGVMDAMSEKYRRHSPYNYAVNNPIMFIDPDGNETVYGLDAQNAVRAMQMNMSTSSETSGNFGNPMFQFPKGQEDFYKKEYPAFYNLVKNILPKILDDKNFLNAFMDITGMSEEETRKAFTYGQGPVLHDWESNISEGQYDYSVSKFKGDLNNISIDKGVLDWFEKANKDAKTIDGVVNLSYMTSLIGHEGAHWGNNIKGPGNSNILDKYKNSDGIPEHGKAFEFKMLQSIYPKAVPGGGLDSGNYNNISKYFKAYVQKNFQILSNIYK</sequence>
<dbReference type="OrthoDB" id="1235101at2"/>
<dbReference type="STRING" id="1685010.A0O34_01165"/>
<dbReference type="EMBL" id="CP015199">
    <property type="protein sequence ID" value="ANF49251.1"/>
    <property type="molecule type" value="Genomic_DNA"/>
</dbReference>
<name>A0A172XQL8_9FLAO</name>